<feature type="coiled-coil region" evidence="1">
    <location>
        <begin position="396"/>
        <end position="462"/>
    </location>
</feature>
<evidence type="ECO:0000313" key="4">
    <source>
        <dbReference type="Proteomes" id="UP001642540"/>
    </source>
</evidence>
<reference evidence="3 4" key="1">
    <citation type="submission" date="2024-08" db="EMBL/GenBank/DDBJ databases">
        <authorList>
            <person name="Cucini C."/>
            <person name="Frati F."/>
        </authorList>
    </citation>
    <scope>NUCLEOTIDE SEQUENCE [LARGE SCALE GENOMIC DNA]</scope>
</reference>
<gene>
    <name evidence="3" type="ORF">ODALV1_LOCUS24243</name>
</gene>
<feature type="coiled-coil region" evidence="1">
    <location>
        <begin position="269"/>
        <end position="317"/>
    </location>
</feature>
<keyword evidence="1" id="KW-0175">Coiled coil</keyword>
<keyword evidence="4" id="KW-1185">Reference proteome</keyword>
<evidence type="ECO:0000256" key="2">
    <source>
        <dbReference type="SAM" id="MobiDB-lite"/>
    </source>
</evidence>
<evidence type="ECO:0000256" key="1">
    <source>
        <dbReference type="SAM" id="Coils"/>
    </source>
</evidence>
<feature type="region of interest" description="Disordered" evidence="2">
    <location>
        <begin position="36"/>
        <end position="98"/>
    </location>
</feature>
<feature type="compositionally biased region" description="Basic and acidic residues" evidence="2">
    <location>
        <begin position="48"/>
        <end position="60"/>
    </location>
</feature>
<feature type="compositionally biased region" description="Polar residues" evidence="2">
    <location>
        <begin position="36"/>
        <end position="47"/>
    </location>
</feature>
<feature type="coiled-coil region" evidence="1">
    <location>
        <begin position="123"/>
        <end position="164"/>
    </location>
</feature>
<dbReference type="Proteomes" id="UP001642540">
    <property type="component" value="Unassembled WGS sequence"/>
</dbReference>
<comment type="caution">
    <text evidence="3">The sequence shown here is derived from an EMBL/GenBank/DDBJ whole genome shotgun (WGS) entry which is preliminary data.</text>
</comment>
<feature type="compositionally biased region" description="Polar residues" evidence="2">
    <location>
        <begin position="68"/>
        <end position="85"/>
    </location>
</feature>
<name>A0ABP1RND1_9HEXA</name>
<protein>
    <submittedName>
        <fullName evidence="3">Uncharacterized protein</fullName>
    </submittedName>
</protein>
<dbReference type="EMBL" id="CAXLJM020000089">
    <property type="protein sequence ID" value="CAL8131597.1"/>
    <property type="molecule type" value="Genomic_DNA"/>
</dbReference>
<proteinExistence type="predicted"/>
<accession>A0ABP1RND1</accession>
<feature type="coiled-coil region" evidence="1">
    <location>
        <begin position="558"/>
        <end position="592"/>
    </location>
</feature>
<organism evidence="3 4">
    <name type="scientific">Orchesella dallaii</name>
    <dbReference type="NCBI Taxonomy" id="48710"/>
    <lineage>
        <taxon>Eukaryota</taxon>
        <taxon>Metazoa</taxon>
        <taxon>Ecdysozoa</taxon>
        <taxon>Arthropoda</taxon>
        <taxon>Hexapoda</taxon>
        <taxon>Collembola</taxon>
        <taxon>Entomobryomorpha</taxon>
        <taxon>Entomobryoidea</taxon>
        <taxon>Orchesellidae</taxon>
        <taxon>Orchesellinae</taxon>
        <taxon>Orchesella</taxon>
    </lineage>
</organism>
<evidence type="ECO:0000313" key="3">
    <source>
        <dbReference type="EMBL" id="CAL8131597.1"/>
    </source>
</evidence>
<sequence length="816" mass="92964">MLSQRLDKLENDLQFLIAMHDLLLQNEADTQQQQLPCASNGYTSSSKRLSDDIPERDVTSHRNKKSGKLSSSKPNVSKPVNATRSNTDEGVGTIPPQNYENIIQSSSTLIPLEGIGNTAIKITQDLENEKQILKDQIDAEKTIRAEVENSAKQVYIKLQKVEDELCREKEMKESLILGTIQLKSLVHEYDSKTSELTADLTESRAEALRLASEVDQLSEENYSTIQRLKHLCQDLGVGSNETRDEFGCRRLANSTSYLVLLKQHIHELMKRCNGENVNANEQARKLTEQVDTAVGRCAKLEKERDGVIKELKQYQEREHHLKHQLHTSQVALTTTESELLKKQIEYECTIQKIKSESQIEKDKAMQKLSEYCSVIHRTKELIISLRNERDACRKGLDDIRYKNNATEQKLKTMESEKQALFIEMEKLKGNVSDLTVDQMKKMSNLQDEKLQLETSLKKCHSEKRRCIHLLTEMKHQLLSLRSKYEHDIAMKNVEKEKFQNESKRLDENFRVLQKISEDQGHTISKLRGDVEEKKKCNFKLETQLREMELNENGLIRKLEQSDKHCEKYIRHIDELEEKVEKYKQDLRVHDCDDYSDSKYKKKLIEVEELFQTKSREWHEAQRELENEKDQAISTARKALQKTDELQQAHESQVSELKTKFKSEIQRLQAQQAKQISEQCSKTRDLQSELDRIKLSSSQIQRALSTKIQQLQGALSICLGGGSSSNQNNNSTFGFGPLLHHHHNHPVAAFGNNSGTPGCSNANNNTCANLLNPTTCFGVNGCAAGPSGAVNDSNSSGSGEYSTTGLFGVDIVGNLMF</sequence>